<feature type="compositionally biased region" description="Polar residues" evidence="1">
    <location>
        <begin position="110"/>
        <end position="120"/>
    </location>
</feature>
<keyword evidence="2" id="KW-0472">Membrane</keyword>
<protein>
    <submittedName>
        <fullName evidence="3">Uncharacterized protein</fullName>
    </submittedName>
</protein>
<name>A0A813I5E6_POLGL</name>
<evidence type="ECO:0000313" key="3">
    <source>
        <dbReference type="EMBL" id="CAE8644952.1"/>
    </source>
</evidence>
<feature type="transmembrane region" description="Helical" evidence="2">
    <location>
        <begin position="21"/>
        <end position="45"/>
    </location>
</feature>
<organism evidence="3 4">
    <name type="scientific">Polarella glacialis</name>
    <name type="common">Dinoflagellate</name>
    <dbReference type="NCBI Taxonomy" id="89957"/>
    <lineage>
        <taxon>Eukaryota</taxon>
        <taxon>Sar</taxon>
        <taxon>Alveolata</taxon>
        <taxon>Dinophyceae</taxon>
        <taxon>Suessiales</taxon>
        <taxon>Suessiaceae</taxon>
        <taxon>Polarella</taxon>
    </lineage>
</organism>
<keyword evidence="2" id="KW-0812">Transmembrane</keyword>
<evidence type="ECO:0000313" key="4">
    <source>
        <dbReference type="Proteomes" id="UP000626109"/>
    </source>
</evidence>
<evidence type="ECO:0000256" key="1">
    <source>
        <dbReference type="SAM" id="MobiDB-lite"/>
    </source>
</evidence>
<dbReference type="Proteomes" id="UP000626109">
    <property type="component" value="Unassembled WGS sequence"/>
</dbReference>
<proteinExistence type="predicted"/>
<keyword evidence="2" id="KW-1133">Transmembrane helix</keyword>
<evidence type="ECO:0000256" key="2">
    <source>
        <dbReference type="SAM" id="Phobius"/>
    </source>
</evidence>
<feature type="region of interest" description="Disordered" evidence="1">
    <location>
        <begin position="79"/>
        <end position="120"/>
    </location>
</feature>
<feature type="region of interest" description="Disordered" evidence="1">
    <location>
        <begin position="132"/>
        <end position="158"/>
    </location>
</feature>
<feature type="compositionally biased region" description="Low complexity" evidence="1">
    <location>
        <begin position="79"/>
        <end position="109"/>
    </location>
</feature>
<gene>
    <name evidence="3" type="ORF">PGLA2088_LOCUS3497</name>
</gene>
<reference evidence="3" key="1">
    <citation type="submission" date="2021-02" db="EMBL/GenBank/DDBJ databases">
        <authorList>
            <person name="Dougan E. K."/>
            <person name="Rhodes N."/>
            <person name="Thang M."/>
            <person name="Chan C."/>
        </authorList>
    </citation>
    <scope>NUCLEOTIDE SEQUENCE</scope>
</reference>
<feature type="compositionally biased region" description="Polar residues" evidence="1">
    <location>
        <begin position="147"/>
        <end position="158"/>
    </location>
</feature>
<comment type="caution">
    <text evidence="3">The sequence shown here is derived from an EMBL/GenBank/DDBJ whole genome shotgun (WGS) entry which is preliminary data.</text>
</comment>
<dbReference type="AlphaFoldDB" id="A0A813I5E6"/>
<dbReference type="EMBL" id="CAJNNW010003039">
    <property type="protein sequence ID" value="CAE8644952.1"/>
    <property type="molecule type" value="Genomic_DNA"/>
</dbReference>
<accession>A0A813I5E6</accession>
<sequence>MHDTMTCRSKDCRPDPHNMTYLVCCFCSCCLLYIVVSVVSLLFVWCMTVYNKQNKNNNETTKTTTKQRTNTCDYIQQTKQQQNDNNKNNNDNNTDNNNRTTTTLRQTNQPTCPTKISKNNQMTPTMTIQHVGKATQTTQHLPDKPNKQPNPQTTVTSNKISLLTVIVNSKNNSKTSNKQQ</sequence>